<protein>
    <submittedName>
        <fullName evidence="2">Uncharacterized protein</fullName>
    </submittedName>
</protein>
<gene>
    <name evidence="2" type="ORF">ACHHYP_20317</name>
</gene>
<keyword evidence="1" id="KW-0812">Transmembrane</keyword>
<keyword evidence="3" id="KW-1185">Reference proteome</keyword>
<comment type="caution">
    <text evidence="2">The sequence shown here is derived from an EMBL/GenBank/DDBJ whole genome shotgun (WGS) entry which is preliminary data.</text>
</comment>
<evidence type="ECO:0000313" key="3">
    <source>
        <dbReference type="Proteomes" id="UP000243579"/>
    </source>
</evidence>
<name>A0A1V9ZMT9_ACHHY</name>
<evidence type="ECO:0000313" key="2">
    <source>
        <dbReference type="EMBL" id="OQR99302.1"/>
    </source>
</evidence>
<feature type="transmembrane region" description="Helical" evidence="1">
    <location>
        <begin position="50"/>
        <end position="70"/>
    </location>
</feature>
<organism evidence="2 3">
    <name type="scientific">Achlya hypogyna</name>
    <name type="common">Oomycete</name>
    <name type="synonym">Protoachlya hypogyna</name>
    <dbReference type="NCBI Taxonomy" id="1202772"/>
    <lineage>
        <taxon>Eukaryota</taxon>
        <taxon>Sar</taxon>
        <taxon>Stramenopiles</taxon>
        <taxon>Oomycota</taxon>
        <taxon>Saprolegniomycetes</taxon>
        <taxon>Saprolegniales</taxon>
        <taxon>Achlyaceae</taxon>
        <taxon>Achlya</taxon>
    </lineage>
</organism>
<proteinExistence type="predicted"/>
<dbReference type="AlphaFoldDB" id="A0A1V9ZMT9"/>
<evidence type="ECO:0000256" key="1">
    <source>
        <dbReference type="SAM" id="Phobius"/>
    </source>
</evidence>
<keyword evidence="1" id="KW-0472">Membrane</keyword>
<reference evidence="2 3" key="1">
    <citation type="journal article" date="2014" name="Genome Biol. Evol.">
        <title>The secreted proteins of Achlya hypogyna and Thraustotheca clavata identify the ancestral oomycete secretome and reveal gene acquisitions by horizontal gene transfer.</title>
        <authorList>
            <person name="Misner I."/>
            <person name="Blouin N."/>
            <person name="Leonard G."/>
            <person name="Richards T.A."/>
            <person name="Lane C.E."/>
        </authorList>
    </citation>
    <scope>NUCLEOTIDE SEQUENCE [LARGE SCALE GENOMIC DNA]</scope>
    <source>
        <strain evidence="2 3">ATCC 48635</strain>
    </source>
</reference>
<keyword evidence="1" id="KW-1133">Transmembrane helix</keyword>
<accession>A0A1V9ZMT9</accession>
<dbReference type="Proteomes" id="UP000243579">
    <property type="component" value="Unassembled WGS sequence"/>
</dbReference>
<dbReference type="EMBL" id="JNBR01000072">
    <property type="protein sequence ID" value="OQR99302.1"/>
    <property type="molecule type" value="Genomic_DNA"/>
</dbReference>
<sequence>MMMVRYDDVDDLYDYDHGRSADEEDELSLGLLPSAAPKPRTCHTARKRSFLVVCGAVLVVLGLVPLVLSLQPKDNVNIAPALWRSAVANGTGIDNVTTPEP</sequence>